<evidence type="ECO:0000313" key="2">
    <source>
        <dbReference type="EMBL" id="GAG16241.1"/>
    </source>
</evidence>
<dbReference type="InterPro" id="IPR036388">
    <property type="entry name" value="WH-like_DNA-bd_sf"/>
</dbReference>
<dbReference type="GO" id="GO:0003677">
    <property type="term" value="F:DNA binding"/>
    <property type="evidence" value="ECO:0007669"/>
    <property type="project" value="UniProtKB-KW"/>
</dbReference>
<protein>
    <recommendedName>
        <fullName evidence="3">Rrf2 family transcriptional regulator</fullName>
    </recommendedName>
</protein>
<evidence type="ECO:0008006" key="3">
    <source>
        <dbReference type="Google" id="ProtNLM"/>
    </source>
</evidence>
<dbReference type="PANTHER" id="PTHR33221:SF5">
    <property type="entry name" value="HTH-TYPE TRANSCRIPTIONAL REGULATOR ISCR"/>
    <property type="match status" value="1"/>
</dbReference>
<accession>X0WU32</accession>
<dbReference type="SUPFAM" id="SSF46785">
    <property type="entry name" value="Winged helix' DNA-binding domain"/>
    <property type="match status" value="1"/>
</dbReference>
<dbReference type="AlphaFoldDB" id="X0WU32"/>
<comment type="caution">
    <text evidence="2">The sequence shown here is derived from an EMBL/GenBank/DDBJ whole genome shotgun (WGS) entry which is preliminary data.</text>
</comment>
<reference evidence="2" key="1">
    <citation type="journal article" date="2014" name="Front. Microbiol.">
        <title>High frequency of phylogenetically diverse reductive dehalogenase-homologous genes in deep subseafloor sedimentary metagenomes.</title>
        <authorList>
            <person name="Kawai M."/>
            <person name="Futagami T."/>
            <person name="Toyoda A."/>
            <person name="Takaki Y."/>
            <person name="Nishi S."/>
            <person name="Hori S."/>
            <person name="Arai W."/>
            <person name="Tsubouchi T."/>
            <person name="Morono Y."/>
            <person name="Uchiyama I."/>
            <person name="Ito T."/>
            <person name="Fujiyama A."/>
            <person name="Inagaki F."/>
            <person name="Takami H."/>
        </authorList>
    </citation>
    <scope>NUCLEOTIDE SEQUENCE</scope>
    <source>
        <strain evidence="2">Expedition CK06-06</strain>
    </source>
</reference>
<gene>
    <name evidence="2" type="ORF">S01H1_54305</name>
</gene>
<dbReference type="Gene3D" id="1.10.10.10">
    <property type="entry name" value="Winged helix-like DNA-binding domain superfamily/Winged helix DNA-binding domain"/>
    <property type="match status" value="1"/>
</dbReference>
<dbReference type="Pfam" id="PF02082">
    <property type="entry name" value="Rrf2"/>
    <property type="match status" value="1"/>
</dbReference>
<dbReference type="PANTHER" id="PTHR33221">
    <property type="entry name" value="WINGED HELIX-TURN-HELIX TRANSCRIPTIONAL REGULATOR, RRF2 FAMILY"/>
    <property type="match status" value="1"/>
</dbReference>
<dbReference type="InterPro" id="IPR000944">
    <property type="entry name" value="Tscrpt_reg_Rrf2"/>
</dbReference>
<organism evidence="2">
    <name type="scientific">marine sediment metagenome</name>
    <dbReference type="NCBI Taxonomy" id="412755"/>
    <lineage>
        <taxon>unclassified sequences</taxon>
        <taxon>metagenomes</taxon>
        <taxon>ecological metagenomes</taxon>
    </lineage>
</organism>
<dbReference type="GO" id="GO:0005829">
    <property type="term" value="C:cytosol"/>
    <property type="evidence" value="ECO:0007669"/>
    <property type="project" value="TreeGrafter"/>
</dbReference>
<dbReference type="EMBL" id="BARS01035226">
    <property type="protein sequence ID" value="GAG16241.1"/>
    <property type="molecule type" value="Genomic_DNA"/>
</dbReference>
<dbReference type="GO" id="GO:0003700">
    <property type="term" value="F:DNA-binding transcription factor activity"/>
    <property type="evidence" value="ECO:0007669"/>
    <property type="project" value="TreeGrafter"/>
</dbReference>
<sequence length="71" mass="7944">DEVIQLLEGSIAPVQCVGNPGVCQRSHLCAVRDVWDELKQAIDGVLKSITLRDLVERQKNKDQAVEAMHYN</sequence>
<dbReference type="InterPro" id="IPR036390">
    <property type="entry name" value="WH_DNA-bd_sf"/>
</dbReference>
<dbReference type="PROSITE" id="PS51197">
    <property type="entry name" value="HTH_RRF2_2"/>
    <property type="match status" value="1"/>
</dbReference>
<keyword evidence="1" id="KW-0238">DNA-binding</keyword>
<proteinExistence type="predicted"/>
<name>X0WU32_9ZZZZ</name>
<feature type="non-terminal residue" evidence="2">
    <location>
        <position position="1"/>
    </location>
</feature>
<evidence type="ECO:0000256" key="1">
    <source>
        <dbReference type="ARBA" id="ARBA00023125"/>
    </source>
</evidence>